<name>A0A4R2J3U1_9PSEU</name>
<dbReference type="AlphaFoldDB" id="A0A4R2J3U1"/>
<evidence type="ECO:0000259" key="1">
    <source>
        <dbReference type="PROSITE" id="PS50995"/>
    </source>
</evidence>
<dbReference type="SMART" id="SM00347">
    <property type="entry name" value="HTH_MARR"/>
    <property type="match status" value="1"/>
</dbReference>
<comment type="caution">
    <text evidence="2">The sequence shown here is derived from an EMBL/GenBank/DDBJ whole genome shotgun (WGS) entry which is preliminary data.</text>
</comment>
<dbReference type="InterPro" id="IPR000835">
    <property type="entry name" value="HTH_MarR-typ"/>
</dbReference>
<dbReference type="SUPFAM" id="SSF46785">
    <property type="entry name" value="Winged helix' DNA-binding domain"/>
    <property type="match status" value="1"/>
</dbReference>
<reference evidence="2 3" key="1">
    <citation type="submission" date="2019-03" db="EMBL/GenBank/DDBJ databases">
        <title>Genomic Encyclopedia of Type Strains, Phase IV (KMG-IV): sequencing the most valuable type-strain genomes for metagenomic binning, comparative biology and taxonomic classification.</title>
        <authorList>
            <person name="Goeker M."/>
        </authorList>
    </citation>
    <scope>NUCLEOTIDE SEQUENCE [LARGE SCALE GENOMIC DNA]</scope>
    <source>
        <strain evidence="2 3">DSM 45934</strain>
    </source>
</reference>
<keyword evidence="2" id="KW-0238">DNA-binding</keyword>
<dbReference type="RefSeq" id="WP_132124263.1">
    <property type="nucleotide sequence ID" value="NZ_SLWS01000012.1"/>
</dbReference>
<evidence type="ECO:0000313" key="2">
    <source>
        <dbReference type="EMBL" id="TCO52317.1"/>
    </source>
</evidence>
<dbReference type="InterPro" id="IPR052526">
    <property type="entry name" value="HTH-type_Bedaq_tolerance"/>
</dbReference>
<dbReference type="PANTHER" id="PTHR39515:SF2">
    <property type="entry name" value="HTH-TYPE TRANSCRIPTIONAL REGULATOR RV0880"/>
    <property type="match status" value="1"/>
</dbReference>
<dbReference type="PROSITE" id="PS50995">
    <property type="entry name" value="HTH_MARR_2"/>
    <property type="match status" value="1"/>
</dbReference>
<feature type="domain" description="HTH marR-type" evidence="1">
    <location>
        <begin position="20"/>
        <end position="163"/>
    </location>
</feature>
<proteinExistence type="predicted"/>
<dbReference type="GO" id="GO:0003677">
    <property type="term" value="F:DNA binding"/>
    <property type="evidence" value="ECO:0007669"/>
    <property type="project" value="UniProtKB-KW"/>
</dbReference>
<dbReference type="Pfam" id="PF12802">
    <property type="entry name" value="MarR_2"/>
    <property type="match status" value="1"/>
</dbReference>
<dbReference type="OrthoDB" id="3628964at2"/>
<dbReference type="Proteomes" id="UP000295680">
    <property type="component" value="Unassembled WGS sequence"/>
</dbReference>
<accession>A0A4R2J3U1</accession>
<dbReference type="PRINTS" id="PR00598">
    <property type="entry name" value="HTHMARR"/>
</dbReference>
<gene>
    <name evidence="2" type="ORF">EV192_11248</name>
</gene>
<evidence type="ECO:0000313" key="3">
    <source>
        <dbReference type="Proteomes" id="UP000295680"/>
    </source>
</evidence>
<keyword evidence="3" id="KW-1185">Reference proteome</keyword>
<dbReference type="EMBL" id="SLWS01000012">
    <property type="protein sequence ID" value="TCO52317.1"/>
    <property type="molecule type" value="Genomic_DNA"/>
</dbReference>
<dbReference type="Gene3D" id="1.10.10.10">
    <property type="entry name" value="Winged helix-like DNA-binding domain superfamily/Winged helix DNA-binding domain"/>
    <property type="match status" value="1"/>
</dbReference>
<dbReference type="Gene3D" id="1.10.287.100">
    <property type="match status" value="1"/>
</dbReference>
<protein>
    <submittedName>
        <fullName evidence="2">DNA-binding MarR family transcriptional regulator</fullName>
    </submittedName>
</protein>
<dbReference type="PANTHER" id="PTHR39515">
    <property type="entry name" value="CONSERVED PROTEIN"/>
    <property type="match status" value="1"/>
</dbReference>
<dbReference type="GO" id="GO:0003700">
    <property type="term" value="F:DNA-binding transcription factor activity"/>
    <property type="evidence" value="ECO:0007669"/>
    <property type="project" value="InterPro"/>
</dbReference>
<sequence>MTEPDILAGQSDEVREAARELSADAELARLSRAVREGVGRLNWRMRAECDAGSPGPTVLAVLSRLIRAGTHTPKELADAERIQPQSLTRILASLTERGLITRAPDPADGRRSLIDITPAGRAVMRQYTSSRERWLSGALERALSPTERQLLGLAAELLVRVADV</sequence>
<dbReference type="InterPro" id="IPR036390">
    <property type="entry name" value="WH_DNA-bd_sf"/>
</dbReference>
<dbReference type="InterPro" id="IPR036388">
    <property type="entry name" value="WH-like_DNA-bd_sf"/>
</dbReference>
<organism evidence="2 3">
    <name type="scientific">Actinocrispum wychmicini</name>
    <dbReference type="NCBI Taxonomy" id="1213861"/>
    <lineage>
        <taxon>Bacteria</taxon>
        <taxon>Bacillati</taxon>
        <taxon>Actinomycetota</taxon>
        <taxon>Actinomycetes</taxon>
        <taxon>Pseudonocardiales</taxon>
        <taxon>Pseudonocardiaceae</taxon>
        <taxon>Actinocrispum</taxon>
    </lineage>
</organism>